<proteinExistence type="predicted"/>
<protein>
    <submittedName>
        <fullName evidence="1">Zincin peptidase</fullName>
    </submittedName>
</protein>
<sequence>MPRIQWMGNQDWNKDYPEVDLPGQAQMIEMPANKMRVSIIYGILPFLLCLACLYLKKALYGEFPFDKPYVFVGILLGFCLIPVHELLHAVCCPPDSVAYYGISLNKFSAFCVCHYPMSRKRAIVMSLLPAILGIIPLILFCVFPISWKIPSAICWAAAAFGLLSPSPDYMDVHYILKQVPKQAYIQSNNSGWFWYK</sequence>
<dbReference type="EMBL" id="FWXZ01000007">
    <property type="protein sequence ID" value="SMC84026.1"/>
    <property type="molecule type" value="Genomic_DNA"/>
</dbReference>
<accession>A0AC61PPL7</accession>
<dbReference type="Proteomes" id="UP000192328">
    <property type="component" value="Unassembled WGS sequence"/>
</dbReference>
<gene>
    <name evidence="1" type="ORF">SAMN06297397_2857</name>
</gene>
<organism evidence="1 2">
    <name type="scientific">Aristaeella lactis</name>
    <dbReference type="NCBI Taxonomy" id="3046383"/>
    <lineage>
        <taxon>Bacteria</taxon>
        <taxon>Bacillati</taxon>
        <taxon>Bacillota</taxon>
        <taxon>Clostridia</taxon>
        <taxon>Eubacteriales</taxon>
        <taxon>Aristaeellaceae</taxon>
        <taxon>Aristaeella</taxon>
    </lineage>
</organism>
<keyword evidence="2" id="KW-1185">Reference proteome</keyword>
<comment type="caution">
    <text evidence="1">The sequence shown here is derived from an EMBL/GenBank/DDBJ whole genome shotgun (WGS) entry which is preliminary data.</text>
</comment>
<evidence type="ECO:0000313" key="1">
    <source>
        <dbReference type="EMBL" id="SMC84026.1"/>
    </source>
</evidence>
<name>A0AC61PPL7_9FIRM</name>
<evidence type="ECO:0000313" key="2">
    <source>
        <dbReference type="Proteomes" id="UP000192328"/>
    </source>
</evidence>
<reference evidence="1" key="1">
    <citation type="submission" date="2017-04" db="EMBL/GenBank/DDBJ databases">
        <authorList>
            <person name="Varghese N."/>
            <person name="Submissions S."/>
        </authorList>
    </citation>
    <scope>NUCLEOTIDE SEQUENCE</scope>
    <source>
        <strain evidence="1">WTE2008</strain>
    </source>
</reference>